<proteinExistence type="predicted"/>
<dbReference type="Proteomes" id="UP001139494">
    <property type="component" value="Unassembled WGS sequence"/>
</dbReference>
<dbReference type="EMBL" id="JAHLKM010000003">
    <property type="protein sequence ID" value="MCQ4332723.1"/>
    <property type="molecule type" value="Genomic_DNA"/>
</dbReference>
<dbReference type="RefSeq" id="WP_256028661.1">
    <property type="nucleotide sequence ID" value="NZ_JAHLKM010000003.1"/>
</dbReference>
<evidence type="ECO:0000313" key="2">
    <source>
        <dbReference type="EMBL" id="MCQ4332723.1"/>
    </source>
</evidence>
<reference evidence="2" key="1">
    <citation type="journal article" date="2023" name="Front. Microbiol.">
        <title>Genomic-based phylogenetic and metabolic analyses of the genus Natronomonas, and description of Natronomonas aquatica sp. nov.</title>
        <authorList>
            <person name="Garcia-Roldan A."/>
            <person name="Duran-Viseras A."/>
            <person name="de la Haba R.R."/>
            <person name="Corral P."/>
            <person name="Sanchez-Porro C."/>
            <person name="Ventosa A."/>
        </authorList>
    </citation>
    <scope>NUCLEOTIDE SEQUENCE</scope>
    <source>
        <strain evidence="2">F2-12</strain>
    </source>
</reference>
<protein>
    <submittedName>
        <fullName evidence="2">Uncharacterized protein</fullName>
    </submittedName>
</protein>
<keyword evidence="1" id="KW-0472">Membrane</keyword>
<feature type="transmembrane region" description="Helical" evidence="1">
    <location>
        <begin position="38"/>
        <end position="57"/>
    </location>
</feature>
<organism evidence="2 3">
    <name type="scientific">Natronomonas aquatica</name>
    <dbReference type="NCBI Taxonomy" id="2841590"/>
    <lineage>
        <taxon>Archaea</taxon>
        <taxon>Methanobacteriati</taxon>
        <taxon>Methanobacteriota</taxon>
        <taxon>Stenosarchaea group</taxon>
        <taxon>Halobacteria</taxon>
        <taxon>Halobacteriales</taxon>
        <taxon>Natronomonadaceae</taxon>
        <taxon>Natronomonas</taxon>
    </lineage>
</organism>
<keyword evidence="1" id="KW-0812">Transmembrane</keyword>
<dbReference type="AlphaFoldDB" id="A0A9R1CPP7"/>
<evidence type="ECO:0000256" key="1">
    <source>
        <dbReference type="SAM" id="Phobius"/>
    </source>
</evidence>
<comment type="caution">
    <text evidence="2">The sequence shown here is derived from an EMBL/GenBank/DDBJ whole genome shotgun (WGS) entry which is preliminary data.</text>
</comment>
<accession>A0A9R1CPP7</accession>
<evidence type="ECO:0000313" key="3">
    <source>
        <dbReference type="Proteomes" id="UP001139494"/>
    </source>
</evidence>
<name>A0A9R1CPP7_9EURY</name>
<feature type="transmembrane region" description="Helical" evidence="1">
    <location>
        <begin position="12"/>
        <end position="32"/>
    </location>
</feature>
<keyword evidence="3" id="KW-1185">Reference proteome</keyword>
<keyword evidence="1" id="KW-1133">Transmembrane helix</keyword>
<sequence length="62" mass="6813">MNEKMLGRAFSVWMLVAPIIGIVLIVSFSSLVLSVVGIVLIILGLIAIMPAMWFTVLKDPQR</sequence>
<gene>
    <name evidence="2" type="ORF">KM295_04290</name>
</gene>